<proteinExistence type="predicted"/>
<dbReference type="Pfam" id="PF25216">
    <property type="entry name" value="Volactin"/>
    <property type="match status" value="1"/>
</dbReference>
<evidence type="ECO:0000256" key="1">
    <source>
        <dbReference type="SAM" id="MobiDB-lite"/>
    </source>
</evidence>
<name>A0ABR5SJP5_9BACT</name>
<gene>
    <name evidence="2" type="primary">mad28-2</name>
    <name evidence="2" type="ORF">ASN18_0108</name>
</gene>
<sequence length="355" mass="38407">MSDKNEVAAASQKPVVQSERPKEAEGFGGPIGLDIGTTNIVSARARGASIQITKQLNAFFTVPASKITGMTLLKNDVLYFSQNGSYYIIGNAADTFANTFNTDTRRPVESGLLSAREDEALNVIQSIIKTLVPPPKSQGELVCYSIPGDPIDTKISVLHHDTILKRTLQDMGYTAIAINEGFAVIMSELAEESYTGIGISMGGGMCNVCFSYLSVPVFSYSIQRGGDYVDTMVGAAVGESATRIKLIKEKELNLLKEPRNKIETSLSIYYEDLLENLILSIQRVITTSESVPRLSKPISVVLSGGTAMPAGVREKFEKLLKANRLPLQFSSVRMAEDPLNTTAKGALQLAIAEEK</sequence>
<dbReference type="SUPFAM" id="SSF53067">
    <property type="entry name" value="Actin-like ATPase domain"/>
    <property type="match status" value="1"/>
</dbReference>
<dbReference type="InterPro" id="IPR043129">
    <property type="entry name" value="ATPase_NBD"/>
</dbReference>
<organism evidence="2 3">
    <name type="scientific">Candidatus Magnetominusculus xianensis</name>
    <dbReference type="NCBI Taxonomy" id="1748249"/>
    <lineage>
        <taxon>Bacteria</taxon>
        <taxon>Pseudomonadati</taxon>
        <taxon>Nitrospirota</taxon>
        <taxon>Nitrospiria</taxon>
        <taxon>Nitrospirales</taxon>
        <taxon>Nitrospiraceae</taxon>
        <taxon>Candidatus Magnetominusculus</taxon>
    </lineage>
</organism>
<comment type="caution">
    <text evidence="2">The sequence shown here is derived from an EMBL/GenBank/DDBJ whole genome shotgun (WGS) entry which is preliminary data.</text>
</comment>
<dbReference type="Proteomes" id="UP000060487">
    <property type="component" value="Unassembled WGS sequence"/>
</dbReference>
<keyword evidence="3" id="KW-1185">Reference proteome</keyword>
<dbReference type="Gene3D" id="3.30.420.40">
    <property type="match status" value="1"/>
</dbReference>
<dbReference type="EMBL" id="LNQR01000002">
    <property type="protein sequence ID" value="KWT94958.1"/>
    <property type="molecule type" value="Genomic_DNA"/>
</dbReference>
<evidence type="ECO:0000313" key="3">
    <source>
        <dbReference type="Proteomes" id="UP000060487"/>
    </source>
</evidence>
<dbReference type="InterPro" id="IPR057363">
    <property type="entry name" value="Volactin"/>
</dbReference>
<reference evidence="2 3" key="1">
    <citation type="submission" date="2015-11" db="EMBL/GenBank/DDBJ databases">
        <authorList>
            <person name="Lin W."/>
        </authorList>
    </citation>
    <scope>NUCLEOTIDE SEQUENCE [LARGE SCALE GENOMIC DNA]</scope>
    <source>
        <strain evidence="2 3">HCH-1</strain>
    </source>
</reference>
<evidence type="ECO:0000313" key="2">
    <source>
        <dbReference type="EMBL" id="KWT94958.1"/>
    </source>
</evidence>
<protein>
    <submittedName>
        <fullName evidence="2">Magnetosome protein Mad28-2</fullName>
    </submittedName>
</protein>
<accession>A0ABR5SJP5</accession>
<feature type="region of interest" description="Disordered" evidence="1">
    <location>
        <begin position="1"/>
        <end position="30"/>
    </location>
</feature>
<dbReference type="RefSeq" id="WP_085050644.1">
    <property type="nucleotide sequence ID" value="NZ_LNQR01000002.1"/>
</dbReference>